<reference evidence="2 3" key="1">
    <citation type="journal article" date="2022" name="Front. Cell. Infect. Microbiol.">
        <title>The Genomes of Two Strains of Taenia crassiceps the Animal Model for the Study of Human Cysticercosis.</title>
        <authorList>
            <person name="Bobes R.J."/>
            <person name="Estrada K."/>
            <person name="Rios-Valencia D.G."/>
            <person name="Calderon-Gallegos A."/>
            <person name="de la Torre P."/>
            <person name="Carrero J.C."/>
            <person name="Sanchez-Flores A."/>
            <person name="Laclette J.P."/>
        </authorList>
    </citation>
    <scope>NUCLEOTIDE SEQUENCE [LARGE SCALE GENOMIC DNA]</scope>
    <source>
        <strain evidence="2">WFUcys</strain>
    </source>
</reference>
<dbReference type="Proteomes" id="UP001651158">
    <property type="component" value="Unassembled WGS sequence"/>
</dbReference>
<comment type="caution">
    <text evidence="2">The sequence shown here is derived from an EMBL/GenBank/DDBJ whole genome shotgun (WGS) entry which is preliminary data.</text>
</comment>
<accession>A0ABR4QBT1</accession>
<gene>
    <name evidence="2" type="ORF">TcWFU_010441</name>
</gene>
<keyword evidence="3" id="KW-1185">Reference proteome</keyword>
<dbReference type="EMBL" id="JAKROA010000005">
    <property type="protein sequence ID" value="KAL5107191.1"/>
    <property type="molecule type" value="Genomic_DNA"/>
</dbReference>
<evidence type="ECO:0000313" key="3">
    <source>
        <dbReference type="Proteomes" id="UP001651158"/>
    </source>
</evidence>
<proteinExistence type="predicted"/>
<protein>
    <submittedName>
        <fullName evidence="2">Uncharacterized protein</fullName>
    </submittedName>
</protein>
<sequence length="381" mass="43025">MADVECPGAENEGGAGCPPPSRGPPLMPCLMELIQTPIPDYAFLEGAKMLFKYDLITPCDDGPYCIPLAIAAPMHILHEKHEKELACGYKRSFLRKLEYPLVMRNNPPPNLGKITQILLEAACYDQCKCALQNLSAGVIFQIVVDLIQRVKNLRLPICLDTALSMRDVDFTLYGFGSPPLSPCKNEAESEYLGRMAQEMATDDSYKQRLPNIIHYLWFKDLNAADNQQMALVFRYIILNLMHLLRQYCKAAALSSEVEEGRFLLIDYSQINGKSMQPILRVLGNKLGEFLIKEPDNFFSKCYPPELLCNTSPTKIMGTFLLDLLLLNTPEAWYPDTDVECFIIHDCPDCNFQNEQCVCQSFKNCFPDVVENIQNPPQNDAC</sequence>
<feature type="region of interest" description="Disordered" evidence="1">
    <location>
        <begin position="1"/>
        <end position="20"/>
    </location>
</feature>
<evidence type="ECO:0000256" key="1">
    <source>
        <dbReference type="SAM" id="MobiDB-lite"/>
    </source>
</evidence>
<organism evidence="2 3">
    <name type="scientific">Taenia crassiceps</name>
    <dbReference type="NCBI Taxonomy" id="6207"/>
    <lineage>
        <taxon>Eukaryota</taxon>
        <taxon>Metazoa</taxon>
        <taxon>Spiralia</taxon>
        <taxon>Lophotrochozoa</taxon>
        <taxon>Platyhelminthes</taxon>
        <taxon>Cestoda</taxon>
        <taxon>Eucestoda</taxon>
        <taxon>Cyclophyllidea</taxon>
        <taxon>Taeniidae</taxon>
        <taxon>Taenia</taxon>
    </lineage>
</organism>
<evidence type="ECO:0000313" key="2">
    <source>
        <dbReference type="EMBL" id="KAL5107191.1"/>
    </source>
</evidence>
<name>A0ABR4QBT1_9CEST</name>